<evidence type="ECO:0000313" key="3">
    <source>
        <dbReference type="Proteomes" id="UP000033607"/>
    </source>
</evidence>
<reference evidence="2 3" key="1">
    <citation type="submission" date="2015-06" db="EMBL/GenBank/DDBJ databases">
        <title>Draft genome assembly of filamentous brackish cyanobacterium Limnoraphis robusta strain CS-951.</title>
        <authorList>
            <person name="Willis A."/>
            <person name="Parks M."/>
            <person name="Burford M.A."/>
        </authorList>
    </citation>
    <scope>NUCLEOTIDE SEQUENCE [LARGE SCALE GENOMIC DNA]</scope>
    <source>
        <strain evidence="2 3">CS-951</strain>
    </source>
</reference>
<evidence type="ECO:0008006" key="4">
    <source>
        <dbReference type="Google" id="ProtNLM"/>
    </source>
</evidence>
<evidence type="ECO:0000313" key="2">
    <source>
        <dbReference type="EMBL" id="KKD38081.1"/>
    </source>
</evidence>
<protein>
    <recommendedName>
        <fullName evidence="4">DUF2834 domain-containing protein</fullName>
    </recommendedName>
</protein>
<feature type="transmembrane region" description="Helical" evidence="1">
    <location>
        <begin position="77"/>
        <end position="97"/>
    </location>
</feature>
<sequence length="107" mass="12329">MNIKKIIYLILAIAGLIFPWYYNIQFFLTGSLAEFVAASSGNLATQSISFDLFIATVVGSIWIYFESKRLNMKFGFIYILIGFLIAYSFALPLFLYVRETKLEEQKE</sequence>
<feature type="transmembrane region" description="Helical" evidence="1">
    <location>
        <begin position="48"/>
        <end position="65"/>
    </location>
</feature>
<dbReference type="AlphaFoldDB" id="A0A0F5YGT6"/>
<proteinExistence type="predicted"/>
<evidence type="ECO:0000256" key="1">
    <source>
        <dbReference type="SAM" id="Phobius"/>
    </source>
</evidence>
<dbReference type="RefSeq" id="WP_046278546.1">
    <property type="nucleotide sequence ID" value="NZ_LATL02000204.1"/>
</dbReference>
<accession>A0A0F5YGT6</accession>
<keyword evidence="1" id="KW-1133">Transmembrane helix</keyword>
<keyword evidence="1" id="KW-0472">Membrane</keyword>
<gene>
    <name evidence="2" type="ORF">WN50_10785</name>
</gene>
<dbReference type="Pfam" id="PF11196">
    <property type="entry name" value="DUF2834"/>
    <property type="match status" value="1"/>
</dbReference>
<name>A0A0F5YGT6_9CYAN</name>
<feature type="transmembrane region" description="Helical" evidence="1">
    <location>
        <begin position="7"/>
        <end position="28"/>
    </location>
</feature>
<keyword evidence="1" id="KW-0812">Transmembrane</keyword>
<organism evidence="2 3">
    <name type="scientific">Limnoraphis robusta CS-951</name>
    <dbReference type="NCBI Taxonomy" id="1637645"/>
    <lineage>
        <taxon>Bacteria</taxon>
        <taxon>Bacillati</taxon>
        <taxon>Cyanobacteriota</taxon>
        <taxon>Cyanophyceae</taxon>
        <taxon>Oscillatoriophycideae</taxon>
        <taxon>Oscillatoriales</taxon>
        <taxon>Sirenicapillariaceae</taxon>
        <taxon>Limnoraphis</taxon>
    </lineage>
</organism>
<dbReference type="InterPro" id="IPR021362">
    <property type="entry name" value="DUF2834"/>
</dbReference>
<dbReference type="OrthoDB" id="2619901at2"/>
<dbReference type="EMBL" id="LATL02000204">
    <property type="protein sequence ID" value="KKD38081.1"/>
    <property type="molecule type" value="Genomic_DNA"/>
</dbReference>
<dbReference type="Proteomes" id="UP000033607">
    <property type="component" value="Unassembled WGS sequence"/>
</dbReference>
<comment type="caution">
    <text evidence="2">The sequence shown here is derived from an EMBL/GenBank/DDBJ whole genome shotgun (WGS) entry which is preliminary data.</text>
</comment>